<comment type="caution">
    <text evidence="13">The sequence shown here is derived from an EMBL/GenBank/DDBJ whole genome shotgun (WGS) entry which is preliminary data.</text>
</comment>
<evidence type="ECO:0000256" key="2">
    <source>
        <dbReference type="ARBA" id="ARBA00022553"/>
    </source>
</evidence>
<evidence type="ECO:0000256" key="10">
    <source>
        <dbReference type="SAM" id="Phobius"/>
    </source>
</evidence>
<dbReference type="InterPro" id="IPR011009">
    <property type="entry name" value="Kinase-like_dom_sf"/>
</dbReference>
<feature type="chain" id="PRO_5040372445" description="Protein kinase domain-containing protein" evidence="11">
    <location>
        <begin position="33"/>
        <end position="646"/>
    </location>
</feature>
<dbReference type="InterPro" id="IPR001245">
    <property type="entry name" value="Ser-Thr/Tyr_kinase_cat_dom"/>
</dbReference>
<keyword evidence="7 10" id="KW-1133">Transmembrane helix</keyword>
<evidence type="ECO:0000256" key="3">
    <source>
        <dbReference type="ARBA" id="ARBA00022614"/>
    </source>
</evidence>
<keyword evidence="6" id="KW-0677">Repeat</keyword>
<dbReference type="SUPFAM" id="SSF52058">
    <property type="entry name" value="L domain-like"/>
    <property type="match status" value="1"/>
</dbReference>
<keyword evidence="2" id="KW-0597">Phosphoprotein</keyword>
<reference evidence="13" key="1">
    <citation type="submission" date="2022-07" db="EMBL/GenBank/DDBJ databases">
        <authorList>
            <person name="Macas J."/>
            <person name="Novak P."/>
            <person name="Neumann P."/>
        </authorList>
    </citation>
    <scope>NUCLEOTIDE SEQUENCE</scope>
</reference>
<dbReference type="PROSITE" id="PS50011">
    <property type="entry name" value="PROTEIN_KINASE_DOM"/>
    <property type="match status" value="1"/>
</dbReference>
<dbReference type="Gene3D" id="1.10.510.10">
    <property type="entry name" value="Transferase(Phosphotransferase) domain 1"/>
    <property type="match status" value="1"/>
</dbReference>
<dbReference type="InterPro" id="IPR032675">
    <property type="entry name" value="LRR_dom_sf"/>
</dbReference>
<dbReference type="OrthoDB" id="4062651at2759"/>
<dbReference type="AlphaFoldDB" id="A0A9P1EP66"/>
<feature type="region of interest" description="Disordered" evidence="9">
    <location>
        <begin position="247"/>
        <end position="267"/>
    </location>
</feature>
<keyword evidence="3" id="KW-0433">Leucine-rich repeat</keyword>
<feature type="domain" description="Protein kinase" evidence="12">
    <location>
        <begin position="352"/>
        <end position="645"/>
    </location>
</feature>
<dbReference type="SUPFAM" id="SSF56112">
    <property type="entry name" value="Protein kinase-like (PK-like)"/>
    <property type="match status" value="1"/>
</dbReference>
<keyword evidence="14" id="KW-1185">Reference proteome</keyword>
<evidence type="ECO:0000256" key="4">
    <source>
        <dbReference type="ARBA" id="ARBA00022692"/>
    </source>
</evidence>
<evidence type="ECO:0000256" key="7">
    <source>
        <dbReference type="ARBA" id="ARBA00022989"/>
    </source>
</evidence>
<organism evidence="13 14">
    <name type="scientific">Cuscuta europaea</name>
    <name type="common">European dodder</name>
    <dbReference type="NCBI Taxonomy" id="41803"/>
    <lineage>
        <taxon>Eukaryota</taxon>
        <taxon>Viridiplantae</taxon>
        <taxon>Streptophyta</taxon>
        <taxon>Embryophyta</taxon>
        <taxon>Tracheophyta</taxon>
        <taxon>Spermatophyta</taxon>
        <taxon>Magnoliopsida</taxon>
        <taxon>eudicotyledons</taxon>
        <taxon>Gunneridae</taxon>
        <taxon>Pentapetalae</taxon>
        <taxon>asterids</taxon>
        <taxon>lamiids</taxon>
        <taxon>Solanales</taxon>
        <taxon>Convolvulaceae</taxon>
        <taxon>Cuscuteae</taxon>
        <taxon>Cuscuta</taxon>
        <taxon>Cuscuta subgen. Cuscuta</taxon>
    </lineage>
</organism>
<keyword evidence="5 11" id="KW-0732">Signal</keyword>
<evidence type="ECO:0000256" key="1">
    <source>
        <dbReference type="ARBA" id="ARBA00004167"/>
    </source>
</evidence>
<dbReference type="Pfam" id="PF07714">
    <property type="entry name" value="PK_Tyr_Ser-Thr"/>
    <property type="match status" value="1"/>
</dbReference>
<dbReference type="GO" id="GO:0005524">
    <property type="term" value="F:ATP binding"/>
    <property type="evidence" value="ECO:0007669"/>
    <property type="project" value="InterPro"/>
</dbReference>
<feature type="transmembrane region" description="Helical" evidence="10">
    <location>
        <begin position="279"/>
        <end position="304"/>
    </location>
</feature>
<accession>A0A9P1EP66</accession>
<dbReference type="InterPro" id="IPR013210">
    <property type="entry name" value="LRR_N_plant-typ"/>
</dbReference>
<dbReference type="Pfam" id="PF08263">
    <property type="entry name" value="LRRNT_2"/>
    <property type="match status" value="1"/>
</dbReference>
<evidence type="ECO:0000256" key="5">
    <source>
        <dbReference type="ARBA" id="ARBA00022729"/>
    </source>
</evidence>
<dbReference type="Gene3D" id="3.30.200.20">
    <property type="entry name" value="Phosphorylase Kinase, domain 1"/>
    <property type="match status" value="1"/>
</dbReference>
<evidence type="ECO:0000256" key="6">
    <source>
        <dbReference type="ARBA" id="ARBA00022737"/>
    </source>
</evidence>
<evidence type="ECO:0000313" key="14">
    <source>
        <dbReference type="Proteomes" id="UP001152484"/>
    </source>
</evidence>
<dbReference type="PANTHER" id="PTHR48007:SF8">
    <property type="entry name" value="RECEPTOR PROTEIN KINASE-LIKE PROTEIN ZAR1"/>
    <property type="match status" value="1"/>
</dbReference>
<dbReference type="Pfam" id="PF00560">
    <property type="entry name" value="LRR_1"/>
    <property type="match status" value="2"/>
</dbReference>
<dbReference type="GO" id="GO:0016020">
    <property type="term" value="C:membrane"/>
    <property type="evidence" value="ECO:0007669"/>
    <property type="project" value="UniProtKB-SubCell"/>
</dbReference>
<keyword evidence="8 10" id="KW-0472">Membrane</keyword>
<dbReference type="InterPro" id="IPR000719">
    <property type="entry name" value="Prot_kinase_dom"/>
</dbReference>
<name>A0A9P1EP66_CUSEU</name>
<dbReference type="Gene3D" id="3.80.10.10">
    <property type="entry name" value="Ribonuclease Inhibitor"/>
    <property type="match status" value="2"/>
</dbReference>
<protein>
    <recommendedName>
        <fullName evidence="12">Protein kinase domain-containing protein</fullName>
    </recommendedName>
</protein>
<dbReference type="GO" id="GO:0004672">
    <property type="term" value="F:protein kinase activity"/>
    <property type="evidence" value="ECO:0007669"/>
    <property type="project" value="InterPro"/>
</dbReference>
<dbReference type="PANTHER" id="PTHR48007">
    <property type="entry name" value="LEUCINE-RICH REPEAT RECEPTOR-LIKE PROTEIN KINASE PXC1"/>
    <property type="match status" value="1"/>
</dbReference>
<evidence type="ECO:0000256" key="9">
    <source>
        <dbReference type="SAM" id="MobiDB-lite"/>
    </source>
</evidence>
<dbReference type="Proteomes" id="UP001152484">
    <property type="component" value="Unassembled WGS sequence"/>
</dbReference>
<proteinExistence type="predicted"/>
<dbReference type="InterPro" id="IPR001611">
    <property type="entry name" value="Leu-rich_rpt"/>
</dbReference>
<dbReference type="InterPro" id="IPR046959">
    <property type="entry name" value="PRK1-6/SRF4-like"/>
</dbReference>
<dbReference type="FunFam" id="3.80.10.10:FF:000722">
    <property type="entry name" value="Leucine-rich repeat receptor-like protein kinase"/>
    <property type="match status" value="1"/>
</dbReference>
<dbReference type="FunFam" id="3.80.10.10:FF:000129">
    <property type="entry name" value="Leucine-rich repeat receptor-like kinase"/>
    <property type="match status" value="1"/>
</dbReference>
<comment type="subcellular location">
    <subcellularLocation>
        <location evidence="1">Membrane</location>
        <topology evidence="1">Single-pass membrane protein</topology>
    </subcellularLocation>
</comment>
<evidence type="ECO:0000313" key="13">
    <source>
        <dbReference type="EMBL" id="CAH9117907.1"/>
    </source>
</evidence>
<evidence type="ECO:0000256" key="8">
    <source>
        <dbReference type="ARBA" id="ARBA00023136"/>
    </source>
</evidence>
<evidence type="ECO:0000256" key="11">
    <source>
        <dbReference type="SAM" id="SignalP"/>
    </source>
</evidence>
<sequence>MMKHFSCSNSPFRSILFLVFLLTAFLVPASLALNSDGLSLLALKSAITADPTQLLATWSELDPTPCRWAGITCDPNTQRVASISLPNAALTGYIPSELGALSSLSFLSLAFNNFSNPIPSHLFNASSLLYLDLSHNSFSGPLPHQITSLTKIRHLDLSSNLLNGSLPEELYTLPNLAGTLNLSYNSFSGEIPATYGLFPVILSLDLQHNNLTGKVPLAGSLLNQGPTAFSGNPYLCGFPLEISCPEQAGGNPSGSTESENPRSPADFANERVDRGRARYGLVTGSLISVFLAVVGVGLVSLWVYRKKQNWTEGKIGKETLGMPEKCKKEDGQKGKFVTLDEGFWLELDDLLKASAFQVGNGRSGIVYKVVSGGRGKGSMVVGSGGDTVVAVRRLSEGDAVWRIKEFESEVEAIGRVQHPNIVRLRAYYYGSNEKLLVTDFISNASLHDALHGGPGVSLQPLSWADRLKIAKGIARGLTHIHECSPKRYVHGNIKSSKILLDDDLMPYISGFGLTRLAPNSSRLTTSSSKKTTNANTKPETRFPVTKLTQKCDVYSFGVVLLEILTGRVRDGGAEGDGKGLDEMVRVAFKEEKPLSEIIDRHLLPEVHCKKQVLATFHIALNCTELDPELRPRMRTVADSLDRASLS</sequence>
<dbReference type="EMBL" id="CAMAPE010000074">
    <property type="protein sequence ID" value="CAH9117907.1"/>
    <property type="molecule type" value="Genomic_DNA"/>
</dbReference>
<feature type="signal peptide" evidence="11">
    <location>
        <begin position="1"/>
        <end position="32"/>
    </location>
</feature>
<evidence type="ECO:0000259" key="12">
    <source>
        <dbReference type="PROSITE" id="PS50011"/>
    </source>
</evidence>
<keyword evidence="4 10" id="KW-0812">Transmembrane</keyword>
<gene>
    <name evidence="13" type="ORF">CEURO_LOCUS21735</name>
</gene>